<proteinExistence type="predicted"/>
<comment type="caution">
    <text evidence="1">The sequence shown here is derived from an EMBL/GenBank/DDBJ whole genome shotgun (WGS) entry which is preliminary data.</text>
</comment>
<name>A0A0E9NH44_SAICN</name>
<dbReference type="OMA" id="VPMFTAD"/>
<dbReference type="Pfam" id="PF07958">
    <property type="entry name" value="DUF1688"/>
    <property type="match status" value="1"/>
</dbReference>
<accession>A0A0E9NH44</accession>
<dbReference type="AlphaFoldDB" id="A0A0E9NH44"/>
<dbReference type="InterPro" id="IPR012469">
    <property type="entry name" value="DUF1688"/>
</dbReference>
<reference evidence="1 2" key="1">
    <citation type="journal article" date="2011" name="J. Gen. Appl. Microbiol.">
        <title>Draft genome sequencing of the enigmatic yeast Saitoella complicata.</title>
        <authorList>
            <person name="Nishida H."/>
            <person name="Hamamoto M."/>
            <person name="Sugiyama J."/>
        </authorList>
    </citation>
    <scope>NUCLEOTIDE SEQUENCE [LARGE SCALE GENOMIC DNA]</scope>
    <source>
        <strain evidence="1 2">NRRL Y-17804</strain>
    </source>
</reference>
<keyword evidence="2" id="KW-1185">Reference proteome</keyword>
<evidence type="ECO:0000313" key="2">
    <source>
        <dbReference type="Proteomes" id="UP000033140"/>
    </source>
</evidence>
<reference evidence="1 2" key="3">
    <citation type="journal article" date="2015" name="Genome Announc.">
        <title>Draft Genome Sequence of the Archiascomycetous Yeast Saitoella complicata.</title>
        <authorList>
            <person name="Yamauchi K."/>
            <person name="Kondo S."/>
            <person name="Hamamoto M."/>
            <person name="Takahashi Y."/>
            <person name="Ogura Y."/>
            <person name="Hayashi T."/>
            <person name="Nishida H."/>
        </authorList>
    </citation>
    <scope>NUCLEOTIDE SEQUENCE [LARGE SCALE GENOMIC DNA]</scope>
    <source>
        <strain evidence="1 2">NRRL Y-17804</strain>
    </source>
</reference>
<dbReference type="EMBL" id="BACD03000020">
    <property type="protein sequence ID" value="GAO49207.1"/>
    <property type="molecule type" value="Genomic_DNA"/>
</dbReference>
<sequence>MDDVVGFVASIIKRDYAPDYHLIPPHGRWQHFEVGGSKRIDRLLAAFPPSIDDFEKTRRLLDLFVVSVLLDAGAGTAWTYKEEASHDIYRRSEGLAVASLEMFNRGRFSGDIINPWRVDAEGLSLITADILGEDMQVSEDNPLAGLEGRTELLKNLGKALGAKPEYFGKDARPGNILDYLLKHPTTLGAGTPNPTVLVPTLWAALMHGFAPIWPAGRTTLPGDSTQLGDAWPTQLLPQSPPHAKIVPFHKLTQWMAYSLIPPMTRLAGIRFAGMHLFTGLPEYRNGGLFVDLGLLTLKKEVEARGLATYHATVTSDKKIEVVPMYAPGDEVIVEWRACTVALLDLVAEGVNKKLGLRADNALSLAQVLEAGTWKSGRELAEIQRPNTKGPPIGLLSDGTVF</sequence>
<dbReference type="PANTHER" id="PTHR31687:SF3">
    <property type="entry name" value="PROTEIN URG3"/>
    <property type="match status" value="1"/>
</dbReference>
<dbReference type="PANTHER" id="PTHR31687">
    <property type="match status" value="1"/>
</dbReference>
<organism evidence="1 2">
    <name type="scientific">Saitoella complicata (strain BCRC 22490 / CBS 7301 / JCM 7358 / NBRC 10748 / NRRL Y-17804)</name>
    <dbReference type="NCBI Taxonomy" id="698492"/>
    <lineage>
        <taxon>Eukaryota</taxon>
        <taxon>Fungi</taxon>
        <taxon>Dikarya</taxon>
        <taxon>Ascomycota</taxon>
        <taxon>Taphrinomycotina</taxon>
        <taxon>Taphrinomycotina incertae sedis</taxon>
        <taxon>Saitoella</taxon>
    </lineage>
</organism>
<dbReference type="Proteomes" id="UP000033140">
    <property type="component" value="Unassembled WGS sequence"/>
</dbReference>
<protein>
    <recommendedName>
        <fullName evidence="3">Uracil catabolism protein 4</fullName>
    </recommendedName>
</protein>
<dbReference type="STRING" id="698492.A0A0E9NH44"/>
<reference evidence="1 2" key="2">
    <citation type="journal article" date="2014" name="J. Gen. Appl. Microbiol.">
        <title>The early diverging ascomycetous budding yeast Saitoella complicata has three histone deacetylases belonging to the Clr6, Hos2, and Rpd3 lineages.</title>
        <authorList>
            <person name="Nishida H."/>
            <person name="Matsumoto T."/>
            <person name="Kondo S."/>
            <person name="Hamamoto M."/>
            <person name="Yoshikawa H."/>
        </authorList>
    </citation>
    <scope>NUCLEOTIDE SEQUENCE [LARGE SCALE GENOMIC DNA]</scope>
    <source>
        <strain evidence="1 2">NRRL Y-17804</strain>
    </source>
</reference>
<evidence type="ECO:0008006" key="3">
    <source>
        <dbReference type="Google" id="ProtNLM"/>
    </source>
</evidence>
<gene>
    <name evidence="1" type="ORF">G7K_3365-t1</name>
</gene>
<evidence type="ECO:0000313" key="1">
    <source>
        <dbReference type="EMBL" id="GAO49207.1"/>
    </source>
</evidence>